<organism evidence="2 3">
    <name type="scientific">Abeliophyllum distichum</name>
    <dbReference type="NCBI Taxonomy" id="126358"/>
    <lineage>
        <taxon>Eukaryota</taxon>
        <taxon>Viridiplantae</taxon>
        <taxon>Streptophyta</taxon>
        <taxon>Embryophyta</taxon>
        <taxon>Tracheophyta</taxon>
        <taxon>Spermatophyta</taxon>
        <taxon>Magnoliopsida</taxon>
        <taxon>eudicotyledons</taxon>
        <taxon>Gunneridae</taxon>
        <taxon>Pentapetalae</taxon>
        <taxon>asterids</taxon>
        <taxon>lamiids</taxon>
        <taxon>Lamiales</taxon>
        <taxon>Oleaceae</taxon>
        <taxon>Forsythieae</taxon>
        <taxon>Abeliophyllum</taxon>
    </lineage>
</organism>
<feature type="compositionally biased region" description="Basic residues" evidence="1">
    <location>
        <begin position="1"/>
        <end position="12"/>
    </location>
</feature>
<dbReference type="AlphaFoldDB" id="A0ABD1PU87"/>
<gene>
    <name evidence="2" type="ORF">Adt_41942</name>
</gene>
<comment type="caution">
    <text evidence="2">The sequence shown here is derived from an EMBL/GenBank/DDBJ whole genome shotgun (WGS) entry which is preliminary data.</text>
</comment>
<sequence length="133" mass="15316">MPRVKVSAKRSRREMTPPSSSEEKAPQPTRIDRCPIFIVKNIDLASFNFDAPSFHIEDLYVGMGWVSILMLNDKVYPYIVKDFYKKMTSSSGMGITCLVRNKRIKIIQELIRSILHLEDVDIRLYTTKTNSSS</sequence>
<keyword evidence="3" id="KW-1185">Reference proteome</keyword>
<feature type="region of interest" description="Disordered" evidence="1">
    <location>
        <begin position="1"/>
        <end position="29"/>
    </location>
</feature>
<proteinExistence type="predicted"/>
<evidence type="ECO:0000313" key="2">
    <source>
        <dbReference type="EMBL" id="KAL2466091.1"/>
    </source>
</evidence>
<evidence type="ECO:0000313" key="3">
    <source>
        <dbReference type="Proteomes" id="UP001604336"/>
    </source>
</evidence>
<dbReference type="EMBL" id="JBFOLK010000013">
    <property type="protein sequence ID" value="KAL2466091.1"/>
    <property type="molecule type" value="Genomic_DNA"/>
</dbReference>
<protein>
    <recommendedName>
        <fullName evidence="4">LAGLIDADG homing endonuclease</fullName>
    </recommendedName>
</protein>
<evidence type="ECO:0000256" key="1">
    <source>
        <dbReference type="SAM" id="MobiDB-lite"/>
    </source>
</evidence>
<name>A0ABD1PU87_9LAMI</name>
<evidence type="ECO:0008006" key="4">
    <source>
        <dbReference type="Google" id="ProtNLM"/>
    </source>
</evidence>
<accession>A0ABD1PU87</accession>
<dbReference type="Proteomes" id="UP001604336">
    <property type="component" value="Unassembled WGS sequence"/>
</dbReference>
<reference evidence="3" key="1">
    <citation type="submission" date="2024-07" db="EMBL/GenBank/DDBJ databases">
        <title>Two chromosome-level genome assemblies of Korean endemic species Abeliophyllum distichum and Forsythia ovata (Oleaceae).</title>
        <authorList>
            <person name="Jang H."/>
        </authorList>
    </citation>
    <scope>NUCLEOTIDE SEQUENCE [LARGE SCALE GENOMIC DNA]</scope>
</reference>